<evidence type="ECO:0000256" key="7">
    <source>
        <dbReference type="ARBA" id="ARBA00022722"/>
    </source>
</evidence>
<comment type="caution">
    <text evidence="17">The sequence shown here is derived from an EMBL/GenBank/DDBJ whole genome shotgun (WGS) entry which is preliminary data.</text>
</comment>
<evidence type="ECO:0000313" key="18">
    <source>
        <dbReference type="Proteomes" id="UP000825890"/>
    </source>
</evidence>
<evidence type="ECO:0000256" key="1">
    <source>
        <dbReference type="ARBA" id="ARBA00004167"/>
    </source>
</evidence>
<dbReference type="EMBL" id="BOLY01000004">
    <property type="protein sequence ID" value="GIZ43990.1"/>
    <property type="molecule type" value="Genomic_DNA"/>
</dbReference>
<dbReference type="GO" id="GO:0005739">
    <property type="term" value="C:mitochondrion"/>
    <property type="evidence" value="ECO:0007669"/>
    <property type="project" value="UniProtKB-SubCell"/>
</dbReference>
<keyword evidence="9" id="KW-0255">Endonuclease</keyword>
<dbReference type="GeneID" id="68292774"/>
<dbReference type="SUPFAM" id="SSF50199">
    <property type="entry name" value="Staphylococcal nuclease"/>
    <property type="match status" value="1"/>
</dbReference>
<dbReference type="GO" id="GO:0004519">
    <property type="term" value="F:endonuclease activity"/>
    <property type="evidence" value="ECO:0007669"/>
    <property type="project" value="UniProtKB-KW"/>
</dbReference>
<dbReference type="PANTHER" id="PTHR12302:SF3">
    <property type="entry name" value="SERINE_THREONINE-PROTEIN KINASE 31"/>
    <property type="match status" value="1"/>
</dbReference>
<comment type="subcellular location">
    <subcellularLocation>
        <location evidence="1">Membrane</location>
        <topology evidence="1">Single-pass membrane protein</topology>
    </subcellularLocation>
    <subcellularLocation>
        <location evidence="2">Mitochondrion</location>
    </subcellularLocation>
</comment>
<accession>A0A9P3CQN4</accession>
<feature type="region of interest" description="Disordered" evidence="15">
    <location>
        <begin position="1"/>
        <end position="42"/>
    </location>
</feature>
<evidence type="ECO:0000256" key="15">
    <source>
        <dbReference type="SAM" id="MobiDB-lite"/>
    </source>
</evidence>
<sequence length="279" mass="31374">MGWFWSEGKLSGHRNHSRNTSENGTSSNLAAALPSQTSSTLSSNNLRTLGWCTATATLAISLPLLYKRHLRRIRTAEYISPKILRKKSLYGYVTRVGDADNFRLYHTPLGRFAGWGWYRRIPTKRTELSDETIHVRIAGIDAPELPHFGQPGQPHGQDALKWLTGQLLNQRVRVLPLAKDQYGRVVGMVHMRDLLVGNRDVGLEMIKAGWAGVYEAKKGAEYGGKEQEYREAEARAKQKKVGMWGGPGVIGKLLGKKQEVLESPREFKTRQKKVESKPK</sequence>
<keyword evidence="18" id="KW-1185">Reference proteome</keyword>
<keyword evidence="12" id="KW-1133">Transmembrane helix</keyword>
<dbReference type="Proteomes" id="UP000825890">
    <property type="component" value="Unassembled WGS sequence"/>
</dbReference>
<dbReference type="SMART" id="SM00318">
    <property type="entry name" value="SNc"/>
    <property type="match status" value="1"/>
</dbReference>
<evidence type="ECO:0000256" key="4">
    <source>
        <dbReference type="ARBA" id="ARBA00013404"/>
    </source>
</evidence>
<feature type="compositionally biased region" description="Polar residues" evidence="15">
    <location>
        <begin position="18"/>
        <end position="28"/>
    </location>
</feature>
<evidence type="ECO:0000256" key="14">
    <source>
        <dbReference type="ARBA" id="ARBA00023136"/>
    </source>
</evidence>
<evidence type="ECO:0000256" key="12">
    <source>
        <dbReference type="ARBA" id="ARBA00022989"/>
    </source>
</evidence>
<keyword evidence="13" id="KW-0496">Mitochondrion</keyword>
<feature type="compositionally biased region" description="Low complexity" evidence="15">
    <location>
        <begin position="29"/>
        <end position="42"/>
    </location>
</feature>
<keyword evidence="10" id="KW-0378">Hydrolase</keyword>
<dbReference type="InterPro" id="IPR035437">
    <property type="entry name" value="SNase_OB-fold_sf"/>
</dbReference>
<evidence type="ECO:0000256" key="8">
    <source>
        <dbReference type="ARBA" id="ARBA00022723"/>
    </source>
</evidence>
<evidence type="ECO:0000256" key="3">
    <source>
        <dbReference type="ARBA" id="ARBA00005435"/>
    </source>
</evidence>
<evidence type="ECO:0000256" key="2">
    <source>
        <dbReference type="ARBA" id="ARBA00004173"/>
    </source>
</evidence>
<dbReference type="PROSITE" id="PS50830">
    <property type="entry name" value="TNASE_3"/>
    <property type="match status" value="1"/>
</dbReference>
<name>A0A9P3CQN4_9PEZI</name>
<dbReference type="InterPro" id="IPR016071">
    <property type="entry name" value="Staphylococal_nuclease_OB-fold"/>
</dbReference>
<dbReference type="GO" id="GO:0016787">
    <property type="term" value="F:hydrolase activity"/>
    <property type="evidence" value="ECO:0007669"/>
    <property type="project" value="UniProtKB-KW"/>
</dbReference>
<dbReference type="AlphaFoldDB" id="A0A9P3CQN4"/>
<keyword evidence="6" id="KW-0812">Transmembrane</keyword>
<feature type="domain" description="TNase-like" evidence="16">
    <location>
        <begin position="87"/>
        <end position="246"/>
    </location>
</feature>
<evidence type="ECO:0000313" key="17">
    <source>
        <dbReference type="EMBL" id="GIZ43990.1"/>
    </source>
</evidence>
<dbReference type="GO" id="GO:0016020">
    <property type="term" value="C:membrane"/>
    <property type="evidence" value="ECO:0007669"/>
    <property type="project" value="UniProtKB-SubCell"/>
</dbReference>
<dbReference type="Gene3D" id="2.40.50.90">
    <property type="match status" value="1"/>
</dbReference>
<evidence type="ECO:0000259" key="16">
    <source>
        <dbReference type="PROSITE" id="PS50830"/>
    </source>
</evidence>
<keyword evidence="14" id="KW-0472">Membrane</keyword>
<dbReference type="OrthoDB" id="430293at2759"/>
<keyword evidence="11" id="KW-0106">Calcium</keyword>
<evidence type="ECO:0000256" key="5">
    <source>
        <dbReference type="ARBA" id="ARBA00014651"/>
    </source>
</evidence>
<keyword evidence="8" id="KW-0479">Metal-binding</keyword>
<evidence type="ECO:0000256" key="11">
    <source>
        <dbReference type="ARBA" id="ARBA00022837"/>
    </source>
</evidence>
<reference evidence="17 18" key="1">
    <citation type="submission" date="2021-01" db="EMBL/GenBank/DDBJ databases">
        <title>Cercospora kikuchii MAFF 305040 whole genome shotgun sequence.</title>
        <authorList>
            <person name="Kashiwa T."/>
            <person name="Suzuki T."/>
        </authorList>
    </citation>
    <scope>NUCLEOTIDE SEQUENCE [LARGE SCALE GENOMIC DNA]</scope>
    <source>
        <strain evidence="17 18">MAFF 305040</strain>
    </source>
</reference>
<comment type="similarity">
    <text evidence="3">Belongs to the LCL3 family.</text>
</comment>
<keyword evidence="7" id="KW-0540">Nuclease</keyword>
<protein>
    <recommendedName>
        <fullName evidence="4">Probable endonuclease LCL3</fullName>
    </recommendedName>
    <alternativeName>
        <fullName evidence="5">Probable endonuclease lcl3</fullName>
    </alternativeName>
</protein>
<dbReference type="GO" id="GO:0046872">
    <property type="term" value="F:metal ion binding"/>
    <property type="evidence" value="ECO:0007669"/>
    <property type="project" value="UniProtKB-KW"/>
</dbReference>
<evidence type="ECO:0000256" key="9">
    <source>
        <dbReference type="ARBA" id="ARBA00022759"/>
    </source>
</evidence>
<evidence type="ECO:0000256" key="6">
    <source>
        <dbReference type="ARBA" id="ARBA00022692"/>
    </source>
</evidence>
<dbReference type="FunFam" id="2.40.50.90:FF:000029">
    <property type="entry name" value="Probable endonuclease lcl3"/>
    <property type="match status" value="1"/>
</dbReference>
<gene>
    <name evidence="17" type="ORF">CKM354_000719900</name>
</gene>
<proteinExistence type="inferred from homology"/>
<organism evidence="17 18">
    <name type="scientific">Cercospora kikuchii</name>
    <dbReference type="NCBI Taxonomy" id="84275"/>
    <lineage>
        <taxon>Eukaryota</taxon>
        <taxon>Fungi</taxon>
        <taxon>Dikarya</taxon>
        <taxon>Ascomycota</taxon>
        <taxon>Pezizomycotina</taxon>
        <taxon>Dothideomycetes</taxon>
        <taxon>Dothideomycetidae</taxon>
        <taxon>Mycosphaerellales</taxon>
        <taxon>Mycosphaerellaceae</taxon>
        <taxon>Cercospora</taxon>
    </lineage>
</organism>
<evidence type="ECO:0000256" key="10">
    <source>
        <dbReference type="ARBA" id="ARBA00022801"/>
    </source>
</evidence>
<dbReference type="RefSeq" id="XP_044658477.1">
    <property type="nucleotide sequence ID" value="XM_044802542.1"/>
</dbReference>
<dbReference type="PANTHER" id="PTHR12302">
    <property type="entry name" value="EBNA2 BINDING PROTEIN P100"/>
    <property type="match status" value="1"/>
</dbReference>
<evidence type="ECO:0000256" key="13">
    <source>
        <dbReference type="ARBA" id="ARBA00023128"/>
    </source>
</evidence>
<dbReference type="Pfam" id="PF00565">
    <property type="entry name" value="SNase"/>
    <property type="match status" value="1"/>
</dbReference>